<dbReference type="Proteomes" id="UP000494206">
    <property type="component" value="Unassembled WGS sequence"/>
</dbReference>
<dbReference type="OrthoDB" id="5820226at2759"/>
<protein>
    <submittedName>
        <fullName evidence="2">Uncharacterized protein</fullName>
    </submittedName>
</protein>
<keyword evidence="3" id="KW-1185">Reference proteome</keyword>
<organism evidence="2 3">
    <name type="scientific">Caenorhabditis bovis</name>
    <dbReference type="NCBI Taxonomy" id="2654633"/>
    <lineage>
        <taxon>Eukaryota</taxon>
        <taxon>Metazoa</taxon>
        <taxon>Ecdysozoa</taxon>
        <taxon>Nematoda</taxon>
        <taxon>Chromadorea</taxon>
        <taxon>Rhabditida</taxon>
        <taxon>Rhabditina</taxon>
        <taxon>Rhabditomorpha</taxon>
        <taxon>Rhabditoidea</taxon>
        <taxon>Rhabditidae</taxon>
        <taxon>Peloderinae</taxon>
        <taxon>Caenorhabditis</taxon>
    </lineage>
</organism>
<evidence type="ECO:0000313" key="3">
    <source>
        <dbReference type="Proteomes" id="UP000494206"/>
    </source>
</evidence>
<dbReference type="PANTHER" id="PTHR45830:SF15">
    <property type="entry name" value="SERPENTINE RECEPTOR, CLASS I"/>
    <property type="match status" value="1"/>
</dbReference>
<name>A0A8S1E8Y5_9PELO</name>
<keyword evidence="1" id="KW-0472">Membrane</keyword>
<dbReference type="AlphaFoldDB" id="A0A8S1E8Y5"/>
<dbReference type="Pfam" id="PF10327">
    <property type="entry name" value="7TM_GPCR_Sri"/>
    <property type="match status" value="2"/>
</dbReference>
<accession>A0A8S1E8Y5</accession>
<proteinExistence type="predicted"/>
<feature type="transmembrane region" description="Helical" evidence="1">
    <location>
        <begin position="52"/>
        <end position="74"/>
    </location>
</feature>
<dbReference type="InterPro" id="IPR019429">
    <property type="entry name" value="7TM_GPCR_serpentine_rcpt_Sri"/>
</dbReference>
<dbReference type="EMBL" id="CADEPM010000001">
    <property type="protein sequence ID" value="CAB3397356.1"/>
    <property type="molecule type" value="Genomic_DNA"/>
</dbReference>
<feature type="transmembrane region" description="Helical" evidence="1">
    <location>
        <begin position="7"/>
        <end position="32"/>
    </location>
</feature>
<comment type="caution">
    <text evidence="2">The sequence shown here is derived from an EMBL/GenBank/DDBJ whole genome shotgun (WGS) entry which is preliminary data.</text>
</comment>
<gene>
    <name evidence="2" type="ORF">CBOVIS_LOCUS782</name>
</gene>
<evidence type="ECO:0000313" key="2">
    <source>
        <dbReference type="EMBL" id="CAB3397356.1"/>
    </source>
</evidence>
<reference evidence="2 3" key="1">
    <citation type="submission" date="2020-04" db="EMBL/GenBank/DDBJ databases">
        <authorList>
            <person name="Laetsch R D."/>
            <person name="Stevens L."/>
            <person name="Kumar S."/>
            <person name="Blaxter L. M."/>
        </authorList>
    </citation>
    <scope>NUCLEOTIDE SEQUENCE [LARGE SCALE GENOMIC DNA]</scope>
</reference>
<keyword evidence="1" id="KW-1133">Transmembrane helix</keyword>
<keyword evidence="1" id="KW-0812">Transmembrane</keyword>
<feature type="transmembrane region" description="Helical" evidence="1">
    <location>
        <begin position="86"/>
        <end position="106"/>
    </location>
</feature>
<dbReference type="PANTHER" id="PTHR45830">
    <property type="entry name" value="SERPENTINE RECEPTOR, CLASS I"/>
    <property type="match status" value="1"/>
</dbReference>
<evidence type="ECO:0000256" key="1">
    <source>
        <dbReference type="SAM" id="Phobius"/>
    </source>
</evidence>
<sequence>MDSFRFYLLYFQICCLLADVQMTFLMQPIPLFPICAGFSTGILAENFALRSLIFQASVTPILIVPCLFVMLFLVTEYRGAQEWSRIMLIIIVTHSSINAVVMISSFPEYRKFFLSCKVVGGVVGAEYQQVSWVCSPVSGPVSSAAGLGVGS</sequence>